<organism evidence="2 3">
    <name type="scientific">Solanum bulbocastanum</name>
    <name type="common">Wild potato</name>
    <dbReference type="NCBI Taxonomy" id="147425"/>
    <lineage>
        <taxon>Eukaryota</taxon>
        <taxon>Viridiplantae</taxon>
        <taxon>Streptophyta</taxon>
        <taxon>Embryophyta</taxon>
        <taxon>Tracheophyta</taxon>
        <taxon>Spermatophyta</taxon>
        <taxon>Magnoliopsida</taxon>
        <taxon>eudicotyledons</taxon>
        <taxon>Gunneridae</taxon>
        <taxon>Pentapetalae</taxon>
        <taxon>asterids</taxon>
        <taxon>lamiids</taxon>
        <taxon>Solanales</taxon>
        <taxon>Solanaceae</taxon>
        <taxon>Solanoideae</taxon>
        <taxon>Solaneae</taxon>
        <taxon>Solanum</taxon>
    </lineage>
</organism>
<protein>
    <recommendedName>
        <fullName evidence="4">Transmembrane protein</fullName>
    </recommendedName>
</protein>
<reference evidence="2 3" key="1">
    <citation type="submission" date="2024-02" db="EMBL/GenBank/DDBJ databases">
        <title>de novo genome assembly of Solanum bulbocastanum strain 11H21.</title>
        <authorList>
            <person name="Hosaka A.J."/>
        </authorList>
    </citation>
    <scope>NUCLEOTIDE SEQUENCE [LARGE SCALE GENOMIC DNA]</scope>
    <source>
        <tissue evidence="2">Young leaves</tissue>
    </source>
</reference>
<accession>A0AAN8THD3</accession>
<keyword evidence="3" id="KW-1185">Reference proteome</keyword>
<evidence type="ECO:0000313" key="2">
    <source>
        <dbReference type="EMBL" id="KAK6785017.1"/>
    </source>
</evidence>
<comment type="caution">
    <text evidence="2">The sequence shown here is derived from an EMBL/GenBank/DDBJ whole genome shotgun (WGS) entry which is preliminary data.</text>
</comment>
<keyword evidence="1" id="KW-0812">Transmembrane</keyword>
<evidence type="ECO:0008006" key="4">
    <source>
        <dbReference type="Google" id="ProtNLM"/>
    </source>
</evidence>
<dbReference type="AlphaFoldDB" id="A0AAN8THD3"/>
<keyword evidence="1" id="KW-1133">Transmembrane helix</keyword>
<sequence>MPETTKSLGKILTSPAGFACSNTGCYFSGISMKNRKTKGVAFVPSLLSFLAFMILSTVFRGSLLRTNKKDFGTHISSAKETKAILFTDKRTILRVTYCWSNEKVIFRLYDQQSTTSSH</sequence>
<dbReference type="EMBL" id="JBANQN010000007">
    <property type="protein sequence ID" value="KAK6785017.1"/>
    <property type="molecule type" value="Genomic_DNA"/>
</dbReference>
<evidence type="ECO:0000313" key="3">
    <source>
        <dbReference type="Proteomes" id="UP001371456"/>
    </source>
</evidence>
<proteinExistence type="predicted"/>
<dbReference type="Proteomes" id="UP001371456">
    <property type="component" value="Unassembled WGS sequence"/>
</dbReference>
<evidence type="ECO:0000256" key="1">
    <source>
        <dbReference type="SAM" id="Phobius"/>
    </source>
</evidence>
<keyword evidence="1" id="KW-0472">Membrane</keyword>
<name>A0AAN8THD3_SOLBU</name>
<gene>
    <name evidence="2" type="ORF">RDI58_018472</name>
</gene>
<feature type="transmembrane region" description="Helical" evidence="1">
    <location>
        <begin position="41"/>
        <end position="59"/>
    </location>
</feature>